<dbReference type="EMBL" id="JABXBU010002231">
    <property type="protein sequence ID" value="KAF8763997.1"/>
    <property type="molecule type" value="Genomic_DNA"/>
</dbReference>
<gene>
    <name evidence="1" type="ORF">HNY73_022120</name>
</gene>
<dbReference type="AlphaFoldDB" id="A0A8T0E1K7"/>
<organism evidence="1 2">
    <name type="scientific">Argiope bruennichi</name>
    <name type="common">Wasp spider</name>
    <name type="synonym">Aranea bruennichi</name>
    <dbReference type="NCBI Taxonomy" id="94029"/>
    <lineage>
        <taxon>Eukaryota</taxon>
        <taxon>Metazoa</taxon>
        <taxon>Ecdysozoa</taxon>
        <taxon>Arthropoda</taxon>
        <taxon>Chelicerata</taxon>
        <taxon>Arachnida</taxon>
        <taxon>Araneae</taxon>
        <taxon>Araneomorphae</taxon>
        <taxon>Entelegynae</taxon>
        <taxon>Araneoidea</taxon>
        <taxon>Araneidae</taxon>
        <taxon>Argiope</taxon>
    </lineage>
</organism>
<evidence type="ECO:0000313" key="1">
    <source>
        <dbReference type="EMBL" id="KAF8763997.1"/>
    </source>
</evidence>
<evidence type="ECO:0008006" key="3">
    <source>
        <dbReference type="Google" id="ProtNLM"/>
    </source>
</evidence>
<name>A0A8T0E1K7_ARGBR</name>
<protein>
    <recommendedName>
        <fullName evidence="3">RNase H type-1 domain-containing protein</fullName>
    </recommendedName>
</protein>
<reference evidence="1" key="1">
    <citation type="journal article" date="2020" name="bioRxiv">
        <title>Chromosome-level reference genome of the European wasp spider Argiope bruennichi: a resource for studies on range expansion and evolutionary adaptation.</title>
        <authorList>
            <person name="Sheffer M.M."/>
            <person name="Hoppe A."/>
            <person name="Krehenwinkel H."/>
            <person name="Uhl G."/>
            <person name="Kuss A.W."/>
            <person name="Jensen L."/>
            <person name="Jensen C."/>
            <person name="Gillespie R.G."/>
            <person name="Hoff K.J."/>
            <person name="Prost S."/>
        </authorList>
    </citation>
    <scope>NUCLEOTIDE SEQUENCE</scope>
</reference>
<proteinExistence type="predicted"/>
<evidence type="ECO:0000313" key="2">
    <source>
        <dbReference type="Proteomes" id="UP000807504"/>
    </source>
</evidence>
<dbReference type="Proteomes" id="UP000807504">
    <property type="component" value="Unassembled WGS sequence"/>
</dbReference>
<sequence length="122" mass="13926">MVTVYGENCVSDKSVRKCSARFRACFESLIDDPRPGQANGVITADFIHKVDYLVRSDRRVTLRMLMITRDCVSRKCACKLVWTPGRVGIPENEQADSLTRKAQTSEAMKWICPEDIFRHSKN</sequence>
<keyword evidence="2" id="KW-1185">Reference proteome</keyword>
<accession>A0A8T0E1K7</accession>
<comment type="caution">
    <text evidence="1">The sequence shown here is derived from an EMBL/GenBank/DDBJ whole genome shotgun (WGS) entry which is preliminary data.</text>
</comment>
<reference evidence="1" key="2">
    <citation type="submission" date="2020-06" db="EMBL/GenBank/DDBJ databases">
        <authorList>
            <person name="Sheffer M."/>
        </authorList>
    </citation>
    <scope>NUCLEOTIDE SEQUENCE</scope>
</reference>